<evidence type="ECO:0000313" key="2">
    <source>
        <dbReference type="Proteomes" id="UP001057402"/>
    </source>
</evidence>
<proteinExistence type="predicted"/>
<evidence type="ECO:0000313" key="1">
    <source>
        <dbReference type="EMBL" id="KAI4321234.1"/>
    </source>
</evidence>
<keyword evidence="2" id="KW-1185">Reference proteome</keyword>
<reference evidence="2" key="1">
    <citation type="journal article" date="2023" name="Front. Plant Sci.">
        <title>Chromosomal-level genome assembly of Melastoma candidum provides insights into trichome evolution.</title>
        <authorList>
            <person name="Zhong Y."/>
            <person name="Wu W."/>
            <person name="Sun C."/>
            <person name="Zou P."/>
            <person name="Liu Y."/>
            <person name="Dai S."/>
            <person name="Zhou R."/>
        </authorList>
    </citation>
    <scope>NUCLEOTIDE SEQUENCE [LARGE SCALE GENOMIC DNA]</scope>
</reference>
<organism evidence="1 2">
    <name type="scientific">Melastoma candidum</name>
    <dbReference type="NCBI Taxonomy" id="119954"/>
    <lineage>
        <taxon>Eukaryota</taxon>
        <taxon>Viridiplantae</taxon>
        <taxon>Streptophyta</taxon>
        <taxon>Embryophyta</taxon>
        <taxon>Tracheophyta</taxon>
        <taxon>Spermatophyta</taxon>
        <taxon>Magnoliopsida</taxon>
        <taxon>eudicotyledons</taxon>
        <taxon>Gunneridae</taxon>
        <taxon>Pentapetalae</taxon>
        <taxon>rosids</taxon>
        <taxon>malvids</taxon>
        <taxon>Myrtales</taxon>
        <taxon>Melastomataceae</taxon>
        <taxon>Melastomatoideae</taxon>
        <taxon>Melastomateae</taxon>
        <taxon>Melastoma</taxon>
    </lineage>
</organism>
<protein>
    <submittedName>
        <fullName evidence="1">Uncharacterized protein</fullName>
    </submittedName>
</protein>
<sequence>MGPRDGIFTFPLRHLLWSLASYREWFSSAAGLMDWLEIPNSHIIKINVPGFSKDAIKVQIVGQGRDFSRSV</sequence>
<dbReference type="EMBL" id="CM042889">
    <property type="protein sequence ID" value="KAI4321234.1"/>
    <property type="molecule type" value="Genomic_DNA"/>
</dbReference>
<name>A0ACB9MD38_9MYRT</name>
<comment type="caution">
    <text evidence="1">The sequence shown here is derived from an EMBL/GenBank/DDBJ whole genome shotgun (WGS) entry which is preliminary data.</text>
</comment>
<gene>
    <name evidence="1" type="ORF">MLD38_034640</name>
</gene>
<dbReference type="Proteomes" id="UP001057402">
    <property type="component" value="Chromosome 10"/>
</dbReference>
<accession>A0ACB9MD38</accession>